<gene>
    <name evidence="3" type="ORF">NOSIN_08700</name>
</gene>
<name>A0A1V3C8K9_9ACTN</name>
<dbReference type="AlphaFoldDB" id="A0A1V3C8K9"/>
<dbReference type="PRINTS" id="PR01397">
    <property type="entry name" value="DHBDHDRGNASE"/>
</dbReference>
<organism evidence="3 4">
    <name type="scientific">Nocardiopsis sinuspersici</name>
    <dbReference type="NCBI Taxonomy" id="501010"/>
    <lineage>
        <taxon>Bacteria</taxon>
        <taxon>Bacillati</taxon>
        <taxon>Actinomycetota</taxon>
        <taxon>Actinomycetes</taxon>
        <taxon>Streptosporangiales</taxon>
        <taxon>Nocardiopsidaceae</taxon>
        <taxon>Nocardiopsis</taxon>
    </lineage>
</organism>
<comment type="caution">
    <text evidence="3">The sequence shown here is derived from an EMBL/GenBank/DDBJ whole genome shotgun (WGS) entry which is preliminary data.</text>
</comment>
<evidence type="ECO:0000313" key="3">
    <source>
        <dbReference type="EMBL" id="OOC57097.1"/>
    </source>
</evidence>
<proteinExistence type="inferred from homology"/>
<dbReference type="Proteomes" id="UP000189004">
    <property type="component" value="Unassembled WGS sequence"/>
</dbReference>
<dbReference type="InterPro" id="IPR002347">
    <property type="entry name" value="SDR_fam"/>
</dbReference>
<dbReference type="SUPFAM" id="SSF51735">
    <property type="entry name" value="NAD(P)-binding Rossmann-fold domains"/>
    <property type="match status" value="1"/>
</dbReference>
<evidence type="ECO:0000313" key="4">
    <source>
        <dbReference type="Proteomes" id="UP000189004"/>
    </source>
</evidence>
<dbReference type="Gene3D" id="3.40.50.720">
    <property type="entry name" value="NAD(P)-binding Rossmann-like Domain"/>
    <property type="match status" value="1"/>
</dbReference>
<dbReference type="EMBL" id="MCOK01000001">
    <property type="protein sequence ID" value="OOC57097.1"/>
    <property type="molecule type" value="Genomic_DNA"/>
</dbReference>
<protein>
    <submittedName>
        <fullName evidence="3">Short-chain dehydrogenase</fullName>
    </submittedName>
</protein>
<dbReference type="GO" id="GO:0008667">
    <property type="term" value="F:2,3-dihydro-2,3-dihydroxybenzoate dehydrogenase activity"/>
    <property type="evidence" value="ECO:0007669"/>
    <property type="project" value="InterPro"/>
</dbReference>
<sequence>MVTGATGGIGSAVVAELARRGHPVTAAGRDGERLRRLCDHHQGVTAARIDLREPEGPAALGAGRERVAALVHCAGVAPVAGVAETSWHTWSDVLAVNLVGPAEATRALLPALRAARGHVVFVNAAPGVHGVPRWSAYTASKAGLRELADALRAEEAAHGVRVTSVYPRGTDTALLRAVRAAFGRDFDPAACVRPATVAAVVADTIAAPPDGYPTEVVVSSPHP</sequence>
<dbReference type="Pfam" id="PF00106">
    <property type="entry name" value="adh_short"/>
    <property type="match status" value="1"/>
</dbReference>
<evidence type="ECO:0000256" key="2">
    <source>
        <dbReference type="ARBA" id="ARBA00023002"/>
    </source>
</evidence>
<dbReference type="STRING" id="501010.NOSIN_08700"/>
<dbReference type="InterPro" id="IPR020904">
    <property type="entry name" value="Sc_DH/Rdtase_CS"/>
</dbReference>
<dbReference type="PROSITE" id="PS00061">
    <property type="entry name" value="ADH_SHORT"/>
    <property type="match status" value="1"/>
</dbReference>
<accession>A0A1V3C8K9</accession>
<reference evidence="4" key="1">
    <citation type="submission" date="2016-08" db="EMBL/GenBank/DDBJ databases">
        <authorList>
            <person name="Tokovenko B."/>
            <person name="Kalinowski J."/>
        </authorList>
    </citation>
    <scope>NUCLEOTIDE SEQUENCE [LARGE SCALE GENOMIC DNA]</scope>
    <source>
        <strain evidence="4">UTMC102</strain>
    </source>
</reference>
<keyword evidence="4" id="KW-1185">Reference proteome</keyword>
<dbReference type="PANTHER" id="PTHR44196">
    <property type="entry name" value="DEHYDROGENASE/REDUCTASE SDR FAMILY MEMBER 7B"/>
    <property type="match status" value="1"/>
</dbReference>
<dbReference type="InterPro" id="IPR003560">
    <property type="entry name" value="DHB_DH"/>
</dbReference>
<dbReference type="PANTHER" id="PTHR44196:SF1">
    <property type="entry name" value="DEHYDROGENASE_REDUCTASE SDR FAMILY MEMBER 7B"/>
    <property type="match status" value="1"/>
</dbReference>
<dbReference type="GO" id="GO:0016020">
    <property type="term" value="C:membrane"/>
    <property type="evidence" value="ECO:0007669"/>
    <property type="project" value="TreeGrafter"/>
</dbReference>
<dbReference type="InterPro" id="IPR036291">
    <property type="entry name" value="NAD(P)-bd_dom_sf"/>
</dbReference>
<dbReference type="GO" id="GO:0019290">
    <property type="term" value="P:siderophore biosynthetic process"/>
    <property type="evidence" value="ECO:0007669"/>
    <property type="project" value="InterPro"/>
</dbReference>
<evidence type="ECO:0000256" key="1">
    <source>
        <dbReference type="ARBA" id="ARBA00006484"/>
    </source>
</evidence>
<keyword evidence="2" id="KW-0560">Oxidoreductase</keyword>
<dbReference type="NCBIfam" id="NF006073">
    <property type="entry name" value="PRK08219.1"/>
    <property type="match status" value="1"/>
</dbReference>
<comment type="similarity">
    <text evidence="1">Belongs to the short-chain dehydrogenases/reductases (SDR) family.</text>
</comment>